<dbReference type="GO" id="GO:0019685">
    <property type="term" value="P:photosynthesis, dark reaction"/>
    <property type="evidence" value="ECO:0007669"/>
    <property type="project" value="InterPro"/>
</dbReference>
<dbReference type="OrthoDB" id="8562352at2"/>
<evidence type="ECO:0000313" key="3">
    <source>
        <dbReference type="Proteomes" id="UP000001402"/>
    </source>
</evidence>
<keyword evidence="1" id="KW-1133">Transmembrane helix</keyword>
<dbReference type="HOGENOM" id="CLU_106299_0_0_5"/>
<evidence type="ECO:0000256" key="1">
    <source>
        <dbReference type="SAM" id="Phobius"/>
    </source>
</evidence>
<keyword evidence="1" id="KW-0472">Membrane</keyword>
<dbReference type="KEGG" id="rpx:Rpdx1_3979"/>
<dbReference type="GO" id="GO:0016836">
    <property type="term" value="F:hydro-lyase activity"/>
    <property type="evidence" value="ECO:0007669"/>
    <property type="project" value="InterPro"/>
</dbReference>
<feature type="transmembrane region" description="Helical" evidence="1">
    <location>
        <begin position="165"/>
        <end position="184"/>
    </location>
</feature>
<dbReference type="Proteomes" id="UP000001402">
    <property type="component" value="Chromosome"/>
</dbReference>
<feature type="transmembrane region" description="Helical" evidence="1">
    <location>
        <begin position="139"/>
        <end position="159"/>
    </location>
</feature>
<gene>
    <name evidence="2" type="ordered locus">Rpdx1_3979</name>
</gene>
<evidence type="ECO:0000313" key="2">
    <source>
        <dbReference type="EMBL" id="ADU45535.1"/>
    </source>
</evidence>
<reference evidence="2" key="1">
    <citation type="submission" date="2010-12" db="EMBL/GenBank/DDBJ databases">
        <title>Complete sequence of Rhodopseudomonas palustris DX-1.</title>
        <authorList>
            <consortium name="US DOE Joint Genome Institute"/>
            <person name="Lucas S."/>
            <person name="Copeland A."/>
            <person name="Lapidus A."/>
            <person name="Cheng J.-F."/>
            <person name="Goodwin L."/>
            <person name="Pitluck S."/>
            <person name="Misra M."/>
            <person name="Chertkov O."/>
            <person name="Detter J.C."/>
            <person name="Han C."/>
            <person name="Tapia R."/>
            <person name="Land M."/>
            <person name="Hauser L."/>
            <person name="Kyrpides N."/>
            <person name="Ivanova N."/>
            <person name="Ovchinnikova G."/>
            <person name="Logan B."/>
            <person name="Oda Y."/>
            <person name="Harwood C."/>
            <person name="Woyke T."/>
        </authorList>
    </citation>
    <scope>NUCLEOTIDE SEQUENCE [LARGE SCALE GENOMIC DNA]</scope>
    <source>
        <strain evidence="2">DX-1</strain>
    </source>
</reference>
<feature type="transmembrane region" description="Helical" evidence="1">
    <location>
        <begin position="95"/>
        <end position="119"/>
    </location>
</feature>
<keyword evidence="1" id="KW-0812">Transmembrane</keyword>
<dbReference type="NCBIfam" id="TIGR02020">
    <property type="entry name" value="BchF"/>
    <property type="match status" value="1"/>
</dbReference>
<dbReference type="GO" id="GO:0030494">
    <property type="term" value="P:bacteriochlorophyll biosynthetic process"/>
    <property type="evidence" value="ECO:0007669"/>
    <property type="project" value="InterPro"/>
</dbReference>
<proteinExistence type="predicted"/>
<accession>E6VJI5</accession>
<dbReference type="Pfam" id="PF07284">
    <property type="entry name" value="BCHF"/>
    <property type="match status" value="1"/>
</dbReference>
<dbReference type="EMBL" id="CP002418">
    <property type="protein sequence ID" value="ADU45535.1"/>
    <property type="molecule type" value="Genomic_DNA"/>
</dbReference>
<feature type="transmembrane region" description="Helical" evidence="1">
    <location>
        <begin position="65"/>
        <end position="89"/>
    </location>
</feature>
<dbReference type="AlphaFoldDB" id="E6VJI5"/>
<dbReference type="InterPro" id="IPR009905">
    <property type="entry name" value="BCHF"/>
</dbReference>
<dbReference type="eggNOG" id="ENOG502ZS4D">
    <property type="taxonomic scope" value="Bacteria"/>
</dbReference>
<dbReference type="STRING" id="652103.Rpdx1_3979"/>
<name>E6VJI5_RHOPX</name>
<organism evidence="2 3">
    <name type="scientific">Rhodopseudomonas palustris (strain DX-1)</name>
    <dbReference type="NCBI Taxonomy" id="652103"/>
    <lineage>
        <taxon>Bacteria</taxon>
        <taxon>Pseudomonadati</taxon>
        <taxon>Pseudomonadota</taxon>
        <taxon>Alphaproteobacteria</taxon>
        <taxon>Hyphomicrobiales</taxon>
        <taxon>Nitrobacteraceae</taxon>
        <taxon>Rhodopseudomonas</taxon>
    </lineage>
</organism>
<protein>
    <submittedName>
        <fullName evidence="2">2-vinyl bacteriochlorophyllide hydratase</fullName>
    </submittedName>
</protein>
<sequence length="208" mass="22793">MPLSRASEPVSHHRDAAVSNVLYMTGANAPDGASVGGAVSMQKQGVKTLYTPEERRRRDATKWTLVQGILAPVQFLVFLVSLGLVLNYLWTGDGFTAATVSIVIKTLVLYTIMVTGAIWEREVFGCYLFAPAFFWEDVFSFLVLALHTAYLVMLFFGLGSPRDQMLVALAAYATYVVNAAQFILKLRAARRDERLAATSAVDMSGSRA</sequence>
<dbReference type="BioCyc" id="RPAL652103:RPDX1_RS19640-MONOMER"/>